<protein>
    <submittedName>
        <fullName evidence="2">Uncharacterized protein</fullName>
    </submittedName>
</protein>
<dbReference type="EMBL" id="KZ505748">
    <property type="protein sequence ID" value="PKU45679.1"/>
    <property type="molecule type" value="Genomic_DNA"/>
</dbReference>
<proteinExistence type="predicted"/>
<evidence type="ECO:0000313" key="3">
    <source>
        <dbReference type="Proteomes" id="UP000233556"/>
    </source>
</evidence>
<accession>A0A2I0UHZ8</accession>
<feature type="region of interest" description="Disordered" evidence="1">
    <location>
        <begin position="24"/>
        <end position="53"/>
    </location>
</feature>
<keyword evidence="3" id="KW-1185">Reference proteome</keyword>
<evidence type="ECO:0000256" key="1">
    <source>
        <dbReference type="SAM" id="MobiDB-lite"/>
    </source>
</evidence>
<reference evidence="3" key="2">
    <citation type="submission" date="2017-12" db="EMBL/GenBank/DDBJ databases">
        <title>Genome sequence of the Bar-tailed Godwit (Limosa lapponica baueri).</title>
        <authorList>
            <person name="Lima N.C.B."/>
            <person name="Parody-Merino A.M."/>
            <person name="Battley P.F."/>
            <person name="Fidler A.E."/>
            <person name="Prosdocimi F."/>
        </authorList>
    </citation>
    <scope>NUCLEOTIDE SEQUENCE [LARGE SCALE GENOMIC DNA]</scope>
</reference>
<name>A0A2I0UHZ8_LIMLA</name>
<dbReference type="Proteomes" id="UP000233556">
    <property type="component" value="Unassembled WGS sequence"/>
</dbReference>
<organism evidence="2 3">
    <name type="scientific">Limosa lapponica baueri</name>
    <dbReference type="NCBI Taxonomy" id="1758121"/>
    <lineage>
        <taxon>Eukaryota</taxon>
        <taxon>Metazoa</taxon>
        <taxon>Chordata</taxon>
        <taxon>Craniata</taxon>
        <taxon>Vertebrata</taxon>
        <taxon>Euteleostomi</taxon>
        <taxon>Archelosauria</taxon>
        <taxon>Archosauria</taxon>
        <taxon>Dinosauria</taxon>
        <taxon>Saurischia</taxon>
        <taxon>Theropoda</taxon>
        <taxon>Coelurosauria</taxon>
        <taxon>Aves</taxon>
        <taxon>Neognathae</taxon>
        <taxon>Neoaves</taxon>
        <taxon>Charadriiformes</taxon>
        <taxon>Scolopacidae</taxon>
        <taxon>Limosa</taxon>
    </lineage>
</organism>
<feature type="compositionally biased region" description="Basic and acidic residues" evidence="1">
    <location>
        <begin position="24"/>
        <end position="48"/>
    </location>
</feature>
<evidence type="ECO:0000313" key="2">
    <source>
        <dbReference type="EMBL" id="PKU45679.1"/>
    </source>
</evidence>
<gene>
    <name evidence="2" type="ORF">llap_4006</name>
</gene>
<dbReference type="AlphaFoldDB" id="A0A2I0UHZ8"/>
<reference evidence="3" key="1">
    <citation type="submission" date="2017-11" db="EMBL/GenBank/DDBJ databases">
        <authorList>
            <person name="Lima N.C."/>
            <person name="Parody-Merino A.M."/>
            <person name="Battley P.F."/>
            <person name="Fidler A.E."/>
            <person name="Prosdocimi F."/>
        </authorList>
    </citation>
    <scope>NUCLEOTIDE SEQUENCE [LARGE SCALE GENOMIC DNA]</scope>
</reference>
<sequence>MILKCYTRKLFEIPDFFSSAYKERRGKERRGEERQGEVRRGEARRGEARCGGSPISGCTDEALVSIRSGPLTRPV</sequence>